<comment type="caution">
    <text evidence="2">The sequence shown here is derived from an EMBL/GenBank/DDBJ whole genome shotgun (WGS) entry which is preliminary data.</text>
</comment>
<organism evidence="2 3">
    <name type="scientific">Prorocentrum cordatum</name>
    <dbReference type="NCBI Taxonomy" id="2364126"/>
    <lineage>
        <taxon>Eukaryota</taxon>
        <taxon>Sar</taxon>
        <taxon>Alveolata</taxon>
        <taxon>Dinophyceae</taxon>
        <taxon>Prorocentrales</taxon>
        <taxon>Prorocentraceae</taxon>
        <taxon>Prorocentrum</taxon>
    </lineage>
</organism>
<name>A0ABN9T9N0_9DINO</name>
<dbReference type="EMBL" id="CAUYUJ010014445">
    <property type="protein sequence ID" value="CAK0841300.1"/>
    <property type="molecule type" value="Genomic_DNA"/>
</dbReference>
<gene>
    <name evidence="2" type="ORF">PCOR1329_LOCUS36542</name>
</gene>
<evidence type="ECO:0000313" key="2">
    <source>
        <dbReference type="EMBL" id="CAK0841300.1"/>
    </source>
</evidence>
<protein>
    <submittedName>
        <fullName evidence="2">Uncharacterized protein</fullName>
    </submittedName>
</protein>
<evidence type="ECO:0000256" key="1">
    <source>
        <dbReference type="SAM" id="MobiDB-lite"/>
    </source>
</evidence>
<feature type="region of interest" description="Disordered" evidence="1">
    <location>
        <begin position="1"/>
        <end position="71"/>
    </location>
</feature>
<keyword evidence="3" id="KW-1185">Reference proteome</keyword>
<feature type="compositionally biased region" description="Polar residues" evidence="1">
    <location>
        <begin position="22"/>
        <end position="44"/>
    </location>
</feature>
<accession>A0ABN9T9N0</accession>
<feature type="non-terminal residue" evidence="2">
    <location>
        <position position="247"/>
    </location>
</feature>
<dbReference type="Proteomes" id="UP001189429">
    <property type="component" value="Unassembled WGS sequence"/>
</dbReference>
<evidence type="ECO:0000313" key="3">
    <source>
        <dbReference type="Proteomes" id="UP001189429"/>
    </source>
</evidence>
<reference evidence="2" key="1">
    <citation type="submission" date="2023-10" db="EMBL/GenBank/DDBJ databases">
        <authorList>
            <person name="Chen Y."/>
            <person name="Shah S."/>
            <person name="Dougan E. K."/>
            <person name="Thang M."/>
            <person name="Chan C."/>
        </authorList>
    </citation>
    <scope>NUCLEOTIDE SEQUENCE [LARGE SCALE GENOMIC DNA]</scope>
</reference>
<sequence length="247" mass="26858">MMSTLPSADDTPPSVQPAAAQNALQSLFSKQRQKQSLGGASAGSQRPEAGGCGPASVDQTAGQPDGNPGARAEGEIAELLASQEQPTCILRKEIYDPLAKGVRITHNGTMITCANCRVRDQTLRRIFGGWPIAEFDELSNGGQDDFYKECGCTAAACRDAMKHMLMQVRMKRITETRSGQYLPLSVHEKLGYNTDDIEQKTAAADIEDHPVLGKTYRVAINSISEARIKEVIMQEVAKTVGHNRKRK</sequence>
<proteinExistence type="predicted"/>